<protein>
    <submittedName>
        <fullName evidence="2">Uncharacterized protein</fullName>
    </submittedName>
</protein>
<evidence type="ECO:0000313" key="3">
    <source>
        <dbReference type="Proteomes" id="UP000593565"/>
    </source>
</evidence>
<keyword evidence="1" id="KW-1133">Transmembrane helix</keyword>
<dbReference type="AlphaFoldDB" id="A0A7J6ALL3"/>
<evidence type="ECO:0000256" key="1">
    <source>
        <dbReference type="SAM" id="Phobius"/>
    </source>
</evidence>
<keyword evidence="3" id="KW-1185">Reference proteome</keyword>
<proteinExistence type="predicted"/>
<evidence type="ECO:0000313" key="2">
    <source>
        <dbReference type="EMBL" id="KAF4082378.1"/>
    </source>
</evidence>
<keyword evidence="1" id="KW-0472">Membrane</keyword>
<dbReference type="Proteomes" id="UP000593565">
    <property type="component" value="Unassembled WGS sequence"/>
</dbReference>
<comment type="caution">
    <text evidence="2">The sequence shown here is derived from an EMBL/GenBank/DDBJ whole genome shotgun (WGS) entry which is preliminary data.</text>
</comment>
<organism evidence="2 3">
    <name type="scientific">Ameiurus melas</name>
    <name type="common">Black bullhead</name>
    <name type="synonym">Silurus melas</name>
    <dbReference type="NCBI Taxonomy" id="219545"/>
    <lineage>
        <taxon>Eukaryota</taxon>
        <taxon>Metazoa</taxon>
        <taxon>Chordata</taxon>
        <taxon>Craniata</taxon>
        <taxon>Vertebrata</taxon>
        <taxon>Euteleostomi</taxon>
        <taxon>Actinopterygii</taxon>
        <taxon>Neopterygii</taxon>
        <taxon>Teleostei</taxon>
        <taxon>Ostariophysi</taxon>
        <taxon>Siluriformes</taxon>
        <taxon>Ictaluridae</taxon>
        <taxon>Ameiurus</taxon>
    </lineage>
</organism>
<gene>
    <name evidence="2" type="ORF">AMELA_G00150950</name>
</gene>
<reference evidence="2 3" key="1">
    <citation type="submission" date="2020-02" db="EMBL/GenBank/DDBJ databases">
        <title>A chromosome-scale genome assembly of the black bullhead catfish (Ameiurus melas).</title>
        <authorList>
            <person name="Wen M."/>
            <person name="Zham M."/>
            <person name="Cabau C."/>
            <person name="Klopp C."/>
            <person name="Donnadieu C."/>
            <person name="Roques C."/>
            <person name="Bouchez O."/>
            <person name="Lampietro C."/>
            <person name="Jouanno E."/>
            <person name="Herpin A."/>
            <person name="Louis A."/>
            <person name="Berthelot C."/>
            <person name="Parey E."/>
            <person name="Roest-Crollius H."/>
            <person name="Braasch I."/>
            <person name="Postlethwait J."/>
            <person name="Robinson-Rechavi M."/>
            <person name="Echchiki A."/>
            <person name="Begum T."/>
            <person name="Montfort J."/>
            <person name="Schartl M."/>
            <person name="Bobe J."/>
            <person name="Guiguen Y."/>
        </authorList>
    </citation>
    <scope>NUCLEOTIDE SEQUENCE [LARGE SCALE GENOMIC DNA]</scope>
    <source>
        <strain evidence="2">M_S1</strain>
        <tissue evidence="2">Blood</tissue>
    </source>
</reference>
<dbReference type="EMBL" id="JAAGNN010000012">
    <property type="protein sequence ID" value="KAF4082378.1"/>
    <property type="molecule type" value="Genomic_DNA"/>
</dbReference>
<name>A0A7J6ALL3_AMEME</name>
<accession>A0A7J6ALL3</accession>
<feature type="transmembrane region" description="Helical" evidence="1">
    <location>
        <begin position="6"/>
        <end position="27"/>
    </location>
</feature>
<keyword evidence="1" id="KW-0812">Transmembrane</keyword>
<sequence>MNGAILDFNLLLGKVAEMVFISCLHVWRRRLVLRRMVVVTWSGLTPHPLLPPTVVSVRLSLWIKKKKDAHTVHEEHFYSPRRSFNTMITKKKNSGSNHKTAIINVFPLRSRADVSD</sequence>